<sequence length="86" mass="10002">MELSRTSTSFPYRLHSLFRQLSLEASRDSSLLEDDKLVVLYTSLSMIHGASFLTEVLPYIAYYSVEEYCFKENETVNFERSAAFKE</sequence>
<name>A0A085MB80_9BILA</name>
<evidence type="ECO:0000313" key="2">
    <source>
        <dbReference type="Proteomes" id="UP000030764"/>
    </source>
</evidence>
<keyword evidence="2" id="KW-1185">Reference proteome</keyword>
<gene>
    <name evidence="1" type="ORF">M513_04623</name>
</gene>
<reference evidence="1 2" key="1">
    <citation type="journal article" date="2014" name="Nat. Genet.">
        <title>Genome and transcriptome of the porcine whipworm Trichuris suis.</title>
        <authorList>
            <person name="Jex A.R."/>
            <person name="Nejsum P."/>
            <person name="Schwarz E.M."/>
            <person name="Hu L."/>
            <person name="Young N.D."/>
            <person name="Hall R.S."/>
            <person name="Korhonen P.K."/>
            <person name="Liao S."/>
            <person name="Thamsborg S."/>
            <person name="Xia J."/>
            <person name="Xu P."/>
            <person name="Wang S."/>
            <person name="Scheerlinck J.P."/>
            <person name="Hofmann A."/>
            <person name="Sternberg P.W."/>
            <person name="Wang J."/>
            <person name="Gasser R.B."/>
        </authorList>
    </citation>
    <scope>NUCLEOTIDE SEQUENCE [LARGE SCALE GENOMIC DNA]</scope>
    <source>
        <strain evidence="1">DCEP-RM93M</strain>
    </source>
</reference>
<dbReference type="Proteomes" id="UP000030764">
    <property type="component" value="Unassembled WGS sequence"/>
</dbReference>
<protein>
    <submittedName>
        <fullName evidence="1">Uncharacterized protein</fullName>
    </submittedName>
</protein>
<dbReference type="AlphaFoldDB" id="A0A085MB80"/>
<evidence type="ECO:0000313" key="1">
    <source>
        <dbReference type="EMBL" id="KFD54476.1"/>
    </source>
</evidence>
<proteinExistence type="predicted"/>
<accession>A0A085MB80</accession>
<dbReference type="EMBL" id="KL363207">
    <property type="protein sequence ID" value="KFD54476.1"/>
    <property type="molecule type" value="Genomic_DNA"/>
</dbReference>
<organism evidence="1 2">
    <name type="scientific">Trichuris suis</name>
    <name type="common">pig whipworm</name>
    <dbReference type="NCBI Taxonomy" id="68888"/>
    <lineage>
        <taxon>Eukaryota</taxon>
        <taxon>Metazoa</taxon>
        <taxon>Ecdysozoa</taxon>
        <taxon>Nematoda</taxon>
        <taxon>Enoplea</taxon>
        <taxon>Dorylaimia</taxon>
        <taxon>Trichinellida</taxon>
        <taxon>Trichuridae</taxon>
        <taxon>Trichuris</taxon>
    </lineage>
</organism>